<dbReference type="Gene3D" id="3.10.450.50">
    <property type="match status" value="1"/>
</dbReference>
<accession>A0A6J6JNR8</accession>
<feature type="domain" description="SnoaL-like" evidence="1">
    <location>
        <begin position="8"/>
        <end position="101"/>
    </location>
</feature>
<name>A0A6J6JNR8_9ZZZZ</name>
<dbReference type="Pfam" id="PF12680">
    <property type="entry name" value="SnoaL_2"/>
    <property type="match status" value="1"/>
</dbReference>
<evidence type="ECO:0000259" key="1">
    <source>
        <dbReference type="Pfam" id="PF12680"/>
    </source>
</evidence>
<gene>
    <name evidence="2" type="ORF">UFOPK1906_01900</name>
</gene>
<reference evidence="2" key="1">
    <citation type="submission" date="2020-05" db="EMBL/GenBank/DDBJ databases">
        <authorList>
            <person name="Chiriac C."/>
            <person name="Salcher M."/>
            <person name="Ghai R."/>
            <person name="Kavagutti S V."/>
        </authorList>
    </citation>
    <scope>NUCLEOTIDE SEQUENCE</scope>
</reference>
<dbReference type="InterPro" id="IPR032710">
    <property type="entry name" value="NTF2-like_dom_sf"/>
</dbReference>
<dbReference type="SUPFAM" id="SSF54427">
    <property type="entry name" value="NTF2-like"/>
    <property type="match status" value="1"/>
</dbReference>
<proteinExistence type="predicted"/>
<dbReference type="EMBL" id="CAEZVC010000189">
    <property type="protein sequence ID" value="CAB4638065.1"/>
    <property type="molecule type" value="Genomic_DNA"/>
</dbReference>
<sequence>MAGARSIVESYFSCVKAGDKNVAELFHDDAQLIGLGTVVVGRPAIDQFYAASIETGRPQPSLVGDLFVEGDRVVAELLIELAEQATMHVVDLFEISGEKIKSLTYFVADHS</sequence>
<evidence type="ECO:0000313" key="2">
    <source>
        <dbReference type="EMBL" id="CAB4638065.1"/>
    </source>
</evidence>
<dbReference type="AlphaFoldDB" id="A0A6J6JNR8"/>
<organism evidence="2">
    <name type="scientific">freshwater metagenome</name>
    <dbReference type="NCBI Taxonomy" id="449393"/>
    <lineage>
        <taxon>unclassified sequences</taxon>
        <taxon>metagenomes</taxon>
        <taxon>ecological metagenomes</taxon>
    </lineage>
</organism>
<protein>
    <submittedName>
        <fullName evidence="2">Unannotated protein</fullName>
    </submittedName>
</protein>
<dbReference type="InterPro" id="IPR037401">
    <property type="entry name" value="SnoaL-like"/>
</dbReference>